<dbReference type="Proteomes" id="UP000678228">
    <property type="component" value="Unassembled WGS sequence"/>
</dbReference>
<comment type="caution">
    <text evidence="7">The sequence shown here is derived from an EMBL/GenBank/DDBJ whole genome shotgun (WGS) entry which is preliminary data.</text>
</comment>
<gene>
    <name evidence="7" type="ORF">J7W16_10000</name>
</gene>
<keyword evidence="4 6" id="KW-1133">Transmembrane helix</keyword>
<evidence type="ECO:0000256" key="5">
    <source>
        <dbReference type="ARBA" id="ARBA00023136"/>
    </source>
</evidence>
<dbReference type="Pfam" id="PF04286">
    <property type="entry name" value="DUF445"/>
    <property type="match status" value="1"/>
</dbReference>
<dbReference type="EMBL" id="JAGKSQ010000003">
    <property type="protein sequence ID" value="MBP3951469.1"/>
    <property type="molecule type" value="Genomic_DNA"/>
</dbReference>
<evidence type="ECO:0000313" key="7">
    <source>
        <dbReference type="EMBL" id="MBP3951469.1"/>
    </source>
</evidence>
<keyword evidence="3 6" id="KW-0812">Transmembrane</keyword>
<comment type="similarity">
    <text evidence="2">Belongs to the UPF0754 family.</text>
</comment>
<dbReference type="PANTHER" id="PTHR35791">
    <property type="entry name" value="UPF0754 MEMBRANE PROTEIN YHEB"/>
    <property type="match status" value="1"/>
</dbReference>
<accession>A0A940WRQ1</accession>
<proteinExistence type="inferred from homology"/>
<dbReference type="InterPro" id="IPR007383">
    <property type="entry name" value="DUF445"/>
</dbReference>
<dbReference type="PANTHER" id="PTHR35791:SF1">
    <property type="entry name" value="UPF0754 MEMBRANE PROTEIN YHEB"/>
    <property type="match status" value="1"/>
</dbReference>
<evidence type="ECO:0000313" key="8">
    <source>
        <dbReference type="Proteomes" id="UP000678228"/>
    </source>
</evidence>
<name>A0A940WRQ1_9BACI</name>
<evidence type="ECO:0000256" key="1">
    <source>
        <dbReference type="ARBA" id="ARBA00004236"/>
    </source>
</evidence>
<protein>
    <submittedName>
        <fullName evidence="7">DUF445 domain-containing protein</fullName>
    </submittedName>
</protein>
<reference evidence="7" key="1">
    <citation type="submission" date="2021-03" db="EMBL/GenBank/DDBJ databases">
        <title>Bacillus suaedae sp. nov., isolated from Suaeda aralocaspica.</title>
        <authorList>
            <person name="Lei R.F.R."/>
        </authorList>
    </citation>
    <scope>NUCLEOTIDE SEQUENCE</scope>
    <source>
        <strain evidence="7">YZJH907-2</strain>
    </source>
</reference>
<evidence type="ECO:0000256" key="2">
    <source>
        <dbReference type="ARBA" id="ARBA00008053"/>
    </source>
</evidence>
<evidence type="ECO:0000256" key="3">
    <source>
        <dbReference type="ARBA" id="ARBA00022692"/>
    </source>
</evidence>
<evidence type="ECO:0000256" key="6">
    <source>
        <dbReference type="SAM" id="Phobius"/>
    </source>
</evidence>
<dbReference type="InterPro" id="IPR016991">
    <property type="entry name" value="UCP032178"/>
</dbReference>
<sequence>MITFMVVIGAAIGGVTNSLAIKMLFRPYTERRIGKWRVPFTPGLIPKRHDELAMQLGKMVIDYLVTAEGLGKKIQSHTFVTGMSEWIENQVRSLMKSELTGGELIEKEFGLANPKALLQEKSTKLITSSYRNFILTNREKTMEQLIPMSLQQKAVAQIPSITTYVLERGEVFLKSEEGKERLSVMIDRFLMQKGTIGNMVSMFLGNDRLVDKVQPALVKFLHDEETNKLVQQLLEKEWNKLKQIKFSEIEKHLNEEEVITILTNTIEGNLSVFDWLDQPIRDWAGTYENDVINKVIPKGVSFLVSFLSKNLEALLKHIHLDEIVQEQVQTFSVERLEELVLSISKKEFKMITYLGALLGGVIGLFQGFIVILLG</sequence>
<evidence type="ECO:0000256" key="4">
    <source>
        <dbReference type="ARBA" id="ARBA00022989"/>
    </source>
</evidence>
<keyword evidence="8" id="KW-1185">Reference proteome</keyword>
<organism evidence="7 8">
    <name type="scientific">Halalkalibacter suaedae</name>
    <dbReference type="NCBI Taxonomy" id="2822140"/>
    <lineage>
        <taxon>Bacteria</taxon>
        <taxon>Bacillati</taxon>
        <taxon>Bacillota</taxon>
        <taxon>Bacilli</taxon>
        <taxon>Bacillales</taxon>
        <taxon>Bacillaceae</taxon>
        <taxon>Halalkalibacter</taxon>
    </lineage>
</organism>
<feature type="transmembrane region" description="Helical" evidence="6">
    <location>
        <begin position="351"/>
        <end position="373"/>
    </location>
</feature>
<keyword evidence="5 6" id="KW-0472">Membrane</keyword>
<dbReference type="GO" id="GO:0005886">
    <property type="term" value="C:plasma membrane"/>
    <property type="evidence" value="ECO:0007669"/>
    <property type="project" value="UniProtKB-SubCell"/>
</dbReference>
<feature type="transmembrane region" description="Helical" evidence="6">
    <location>
        <begin position="6"/>
        <end position="25"/>
    </location>
</feature>
<dbReference type="PIRSF" id="PIRSF032178">
    <property type="entry name" value="UCP032178"/>
    <property type="match status" value="1"/>
</dbReference>
<dbReference type="AlphaFoldDB" id="A0A940WRQ1"/>
<comment type="subcellular location">
    <subcellularLocation>
        <location evidence="1">Cell membrane</location>
    </subcellularLocation>
</comment>